<keyword evidence="3" id="KW-1003">Cell membrane</keyword>
<dbReference type="Proteomes" id="UP000273326">
    <property type="component" value="Chromosome"/>
</dbReference>
<comment type="similarity">
    <text evidence="2">Belongs to the EamA transporter family.</text>
</comment>
<accession>A0A3Q9BNM0</accession>
<dbReference type="RefSeq" id="WP_126111732.1">
    <property type="nucleotide sequence ID" value="NZ_CP034465.1"/>
</dbReference>
<evidence type="ECO:0000256" key="7">
    <source>
        <dbReference type="SAM" id="Phobius"/>
    </source>
</evidence>
<feature type="domain" description="EamA" evidence="8">
    <location>
        <begin position="6"/>
        <end position="145"/>
    </location>
</feature>
<dbReference type="PANTHER" id="PTHR32322">
    <property type="entry name" value="INNER MEMBRANE TRANSPORTER"/>
    <property type="match status" value="1"/>
</dbReference>
<evidence type="ECO:0000313" key="10">
    <source>
        <dbReference type="Proteomes" id="UP000273326"/>
    </source>
</evidence>
<proteinExistence type="inferred from homology"/>
<feature type="transmembrane region" description="Helical" evidence="7">
    <location>
        <begin position="187"/>
        <end position="207"/>
    </location>
</feature>
<dbReference type="GO" id="GO:0005886">
    <property type="term" value="C:plasma membrane"/>
    <property type="evidence" value="ECO:0007669"/>
    <property type="project" value="UniProtKB-SubCell"/>
</dbReference>
<evidence type="ECO:0000256" key="6">
    <source>
        <dbReference type="ARBA" id="ARBA00023136"/>
    </source>
</evidence>
<organism evidence="9 10">
    <name type="scientific">Jeotgalibaca ciconiae</name>
    <dbReference type="NCBI Taxonomy" id="2496265"/>
    <lineage>
        <taxon>Bacteria</taxon>
        <taxon>Bacillati</taxon>
        <taxon>Bacillota</taxon>
        <taxon>Bacilli</taxon>
        <taxon>Lactobacillales</taxon>
        <taxon>Carnobacteriaceae</taxon>
        <taxon>Jeotgalibaca</taxon>
    </lineage>
</organism>
<name>A0A3Q9BNM0_9LACT</name>
<feature type="transmembrane region" description="Helical" evidence="7">
    <location>
        <begin position="274"/>
        <end position="292"/>
    </location>
</feature>
<gene>
    <name evidence="9" type="ORF">EJN90_12450</name>
</gene>
<reference evidence="10" key="1">
    <citation type="submission" date="2018-12" db="EMBL/GenBank/DDBJ databases">
        <title>Complete genome sequencing of Jeotgalibaca sp. H21T32.</title>
        <authorList>
            <person name="Bae J.-W."/>
            <person name="Lee S.-Y."/>
        </authorList>
    </citation>
    <scope>NUCLEOTIDE SEQUENCE [LARGE SCALE GENOMIC DNA]</scope>
    <source>
        <strain evidence="10">H21T32</strain>
    </source>
</reference>
<evidence type="ECO:0000256" key="5">
    <source>
        <dbReference type="ARBA" id="ARBA00022989"/>
    </source>
</evidence>
<comment type="subcellular location">
    <subcellularLocation>
        <location evidence="1">Cell membrane</location>
        <topology evidence="1">Multi-pass membrane protein</topology>
    </subcellularLocation>
</comment>
<dbReference type="PANTHER" id="PTHR32322:SF18">
    <property type="entry name" value="S-ADENOSYLMETHIONINE_S-ADENOSYLHOMOCYSTEINE TRANSPORTER"/>
    <property type="match status" value="1"/>
</dbReference>
<feature type="transmembrane region" description="Helical" evidence="7">
    <location>
        <begin position="246"/>
        <end position="268"/>
    </location>
</feature>
<evidence type="ECO:0000313" key="9">
    <source>
        <dbReference type="EMBL" id="AZP05388.1"/>
    </source>
</evidence>
<feature type="transmembrane region" description="Helical" evidence="7">
    <location>
        <begin position="35"/>
        <end position="53"/>
    </location>
</feature>
<dbReference type="InterPro" id="IPR050638">
    <property type="entry name" value="AA-Vitamin_Transporters"/>
</dbReference>
<evidence type="ECO:0000256" key="3">
    <source>
        <dbReference type="ARBA" id="ARBA00022475"/>
    </source>
</evidence>
<feature type="transmembrane region" description="Helical" evidence="7">
    <location>
        <begin position="98"/>
        <end position="120"/>
    </location>
</feature>
<sequence>MDKKLIGILLAAFGGSMWGVSGILAQILFNQYQASSEWLVSIRLLFSGMLLLFYNGVIKREAIFSILRNRKDFVSLLLFSIFGMVGVQYLFFKAIEGSSASLATILQFTAPIFVYFYLLFKKEKQLNFIELSLVFLTFFGVLLIVSNGNFTQMNVSLFGFSLGIGSALAVAFYSIQPRRLLAKYGSPLIVGWGMLIGGIFFQFIHPFWIPGFAMTKNSIFLLGIIIVFGTALAFISYLASLHYIEASLASIMTALEPLLAAVLSIFVFQQQFGIFEITGIIIVLVAVLILANDRKITLKQKKSVHQK</sequence>
<feature type="domain" description="EamA" evidence="8">
    <location>
        <begin position="158"/>
        <end position="290"/>
    </location>
</feature>
<keyword evidence="10" id="KW-1185">Reference proteome</keyword>
<evidence type="ECO:0000256" key="2">
    <source>
        <dbReference type="ARBA" id="ARBA00007362"/>
    </source>
</evidence>
<keyword evidence="5 7" id="KW-1133">Transmembrane helix</keyword>
<dbReference type="SUPFAM" id="SSF103481">
    <property type="entry name" value="Multidrug resistance efflux transporter EmrE"/>
    <property type="match status" value="2"/>
</dbReference>
<evidence type="ECO:0000256" key="4">
    <source>
        <dbReference type="ARBA" id="ARBA00022692"/>
    </source>
</evidence>
<dbReference type="AlphaFoldDB" id="A0A3Q9BNM0"/>
<keyword evidence="4 7" id="KW-0812">Transmembrane</keyword>
<dbReference type="Pfam" id="PF00892">
    <property type="entry name" value="EamA"/>
    <property type="match status" value="2"/>
</dbReference>
<dbReference type="EMBL" id="CP034465">
    <property type="protein sequence ID" value="AZP05388.1"/>
    <property type="molecule type" value="Genomic_DNA"/>
</dbReference>
<dbReference type="KEGG" id="jeh:EJN90_12450"/>
<dbReference type="OrthoDB" id="9810818at2"/>
<dbReference type="Gene3D" id="1.10.3730.20">
    <property type="match status" value="1"/>
</dbReference>
<dbReference type="InterPro" id="IPR037185">
    <property type="entry name" value="EmrE-like"/>
</dbReference>
<keyword evidence="6 7" id="KW-0472">Membrane</keyword>
<evidence type="ECO:0000259" key="8">
    <source>
        <dbReference type="Pfam" id="PF00892"/>
    </source>
</evidence>
<feature type="transmembrane region" description="Helical" evidence="7">
    <location>
        <begin position="127"/>
        <end position="145"/>
    </location>
</feature>
<feature type="transmembrane region" description="Helical" evidence="7">
    <location>
        <begin position="219"/>
        <end position="239"/>
    </location>
</feature>
<dbReference type="InterPro" id="IPR000620">
    <property type="entry name" value="EamA_dom"/>
</dbReference>
<evidence type="ECO:0000256" key="1">
    <source>
        <dbReference type="ARBA" id="ARBA00004651"/>
    </source>
</evidence>
<feature type="transmembrane region" description="Helical" evidence="7">
    <location>
        <begin position="73"/>
        <end position="92"/>
    </location>
</feature>
<protein>
    <submittedName>
        <fullName evidence="9">EamA family transporter</fullName>
    </submittedName>
</protein>
<feature type="transmembrane region" description="Helical" evidence="7">
    <location>
        <begin position="157"/>
        <end position="175"/>
    </location>
</feature>